<dbReference type="Proteomes" id="UP000000673">
    <property type="component" value="Unassembled WGS sequence"/>
</dbReference>
<accession>W5JKE5</accession>
<keyword evidence="3" id="KW-1185">Reference proteome</keyword>
<evidence type="ECO:0000313" key="1">
    <source>
        <dbReference type="EMBL" id="ETN64847.1"/>
    </source>
</evidence>
<organism evidence="1">
    <name type="scientific">Anopheles darlingi</name>
    <name type="common">Mosquito</name>
    <dbReference type="NCBI Taxonomy" id="43151"/>
    <lineage>
        <taxon>Eukaryota</taxon>
        <taxon>Metazoa</taxon>
        <taxon>Ecdysozoa</taxon>
        <taxon>Arthropoda</taxon>
        <taxon>Hexapoda</taxon>
        <taxon>Insecta</taxon>
        <taxon>Pterygota</taxon>
        <taxon>Neoptera</taxon>
        <taxon>Endopterygota</taxon>
        <taxon>Diptera</taxon>
        <taxon>Nematocera</taxon>
        <taxon>Culicoidea</taxon>
        <taxon>Culicidae</taxon>
        <taxon>Anophelinae</taxon>
        <taxon>Anopheles</taxon>
    </lineage>
</organism>
<dbReference type="VEuPathDB" id="VectorBase:ADAC003400"/>
<protein>
    <submittedName>
        <fullName evidence="1 2">Uncharacterized protein</fullName>
    </submittedName>
</protein>
<sequence length="67" mass="7382">MHPSTGPPSNAVPAVERQALNLRLWRAGLEPEATSPIGLDKWRHQAEAKLFRSNTKCAPFGCATRRS</sequence>
<dbReference type="EMBL" id="ADMH02000853">
    <property type="protein sequence ID" value="ETN64847.1"/>
    <property type="molecule type" value="Genomic_DNA"/>
</dbReference>
<gene>
    <name evidence="1" type="ORF">AND_003400</name>
</gene>
<proteinExistence type="predicted"/>
<evidence type="ECO:0000313" key="3">
    <source>
        <dbReference type="Proteomes" id="UP000000673"/>
    </source>
</evidence>
<dbReference type="HOGENOM" id="CLU_2814492_0_0_1"/>
<reference evidence="1 3" key="1">
    <citation type="journal article" date="2010" name="BMC Genomics">
        <title>Combination of measures distinguishes pre-miRNAs from other stem-loops in the genome of the newly sequenced Anopheles darlingi.</title>
        <authorList>
            <person name="Mendes N.D."/>
            <person name="Freitas A.T."/>
            <person name="Vasconcelos A.T."/>
            <person name="Sagot M.F."/>
        </authorList>
    </citation>
    <scope>NUCLEOTIDE SEQUENCE</scope>
</reference>
<dbReference type="EnsemblMetazoa" id="ADAC003400-RA">
    <property type="protein sequence ID" value="ADAC003400-PA"/>
    <property type="gene ID" value="ADAC003400"/>
</dbReference>
<reference evidence="1" key="3">
    <citation type="journal article" date="2013" name="Nucleic Acids Res.">
        <title>The genome of Anopheles darlingi, the main neotropical malaria vector.</title>
        <authorList>
            <person name="Marinotti O."/>
            <person name="Cerqueira G.C."/>
            <person name="de Almeida L.G."/>
            <person name="Ferro M.I."/>
            <person name="Loreto E.L."/>
            <person name="Zaha A."/>
            <person name="Teixeira S.M."/>
            <person name="Wespiser A.R."/>
            <person name="Almeida E Silva A."/>
            <person name="Schlindwein A.D."/>
            <person name="Pacheco A.C."/>
            <person name="Silva A.L."/>
            <person name="Graveley B.R."/>
            <person name="Walenz B.P."/>
            <person name="Lima Bde A."/>
            <person name="Ribeiro C.A."/>
            <person name="Nunes-Silva C.G."/>
            <person name="de Carvalho C.R."/>
            <person name="Soares C.M."/>
            <person name="de Menezes C.B."/>
            <person name="Matiolli C."/>
            <person name="Caffrey D."/>
            <person name="Araujo D.A."/>
            <person name="de Oliveira D.M."/>
            <person name="Golenbock D."/>
            <person name="Grisard E.C."/>
            <person name="Fantinatti-Garboggini F."/>
            <person name="de Carvalho F.M."/>
            <person name="Barcellos F.G."/>
            <person name="Prosdocimi F."/>
            <person name="May G."/>
            <person name="Azevedo Junior G.M."/>
            <person name="Guimaraes G.M."/>
            <person name="Goldman G.H."/>
            <person name="Padilha I.Q."/>
            <person name="Batista Jda S."/>
            <person name="Ferro J.A."/>
            <person name="Ribeiro J.M."/>
            <person name="Fietto J.L."/>
            <person name="Dabbas K.M."/>
            <person name="Cerdeira L."/>
            <person name="Agnez-Lima L.F."/>
            <person name="Brocchi M."/>
            <person name="de Carvalho M.O."/>
            <person name="Teixeira Mde M."/>
            <person name="Diniz Maia Mde M."/>
            <person name="Goldman M.H."/>
            <person name="Cruz Schneider M.P."/>
            <person name="Felipe M.S."/>
            <person name="Hungria M."/>
            <person name="Nicolas M.F."/>
            <person name="Pereira M."/>
            <person name="Montes M.A."/>
            <person name="Cantao M.E."/>
            <person name="Vincentz M."/>
            <person name="Rafael M.S."/>
            <person name="Silverman N."/>
            <person name="Stoco P.H."/>
            <person name="Souza R.C."/>
            <person name="Vicentini R."/>
            <person name="Gazzinelli R.T."/>
            <person name="Neves Rde O."/>
            <person name="Silva R."/>
            <person name="Astolfi-Filho S."/>
            <person name="Maciel T.E."/>
            <person name="Urmenyi T.P."/>
            <person name="Tadei W.P."/>
            <person name="Camargo E.P."/>
            <person name="de Vasconcelos A.T."/>
        </authorList>
    </citation>
    <scope>NUCLEOTIDE SEQUENCE</scope>
</reference>
<reference evidence="1" key="2">
    <citation type="submission" date="2010-05" db="EMBL/GenBank/DDBJ databases">
        <authorList>
            <person name="Almeida L.G."/>
            <person name="Nicolas M.F."/>
            <person name="Souza R.C."/>
            <person name="Vasconcelos A.T.R."/>
        </authorList>
    </citation>
    <scope>NUCLEOTIDE SEQUENCE</scope>
</reference>
<reference evidence="2" key="4">
    <citation type="submission" date="2015-06" db="UniProtKB">
        <authorList>
            <consortium name="EnsemblMetazoa"/>
        </authorList>
    </citation>
    <scope>IDENTIFICATION</scope>
</reference>
<name>W5JKE5_ANODA</name>
<dbReference type="AlphaFoldDB" id="W5JKE5"/>
<evidence type="ECO:0000313" key="2">
    <source>
        <dbReference type="EnsemblMetazoa" id="ADAC003400-PA"/>
    </source>
</evidence>